<keyword evidence="3" id="KW-1185">Reference proteome</keyword>
<feature type="compositionally biased region" description="Polar residues" evidence="1">
    <location>
        <begin position="44"/>
        <end position="57"/>
    </location>
</feature>
<accession>A0AAD1R091</accession>
<organism evidence="2 3">
    <name type="scientific">Pelobates cultripes</name>
    <name type="common">Western spadefoot toad</name>
    <dbReference type="NCBI Taxonomy" id="61616"/>
    <lineage>
        <taxon>Eukaryota</taxon>
        <taxon>Metazoa</taxon>
        <taxon>Chordata</taxon>
        <taxon>Craniata</taxon>
        <taxon>Vertebrata</taxon>
        <taxon>Euteleostomi</taxon>
        <taxon>Amphibia</taxon>
        <taxon>Batrachia</taxon>
        <taxon>Anura</taxon>
        <taxon>Pelobatoidea</taxon>
        <taxon>Pelobatidae</taxon>
        <taxon>Pelobates</taxon>
    </lineage>
</organism>
<proteinExistence type="predicted"/>
<protein>
    <submittedName>
        <fullName evidence="2">Uncharacterized protein</fullName>
    </submittedName>
</protein>
<feature type="region of interest" description="Disordered" evidence="1">
    <location>
        <begin position="44"/>
        <end position="93"/>
    </location>
</feature>
<sequence>MAAASTPHEPNCIPETETHTDVMRRLEAAFDRFWHNLNERLQAPQATLQTLPRTSKLNRPRGERRQVPSHRQAARKTGVVSGGKRSSTPGKVTAPKLLIRHLLRRLGTHRSHKRQNRGSTNHPLPQRDLARKNRARVCSVTMMIFATTQGWRAPMPSPYLAQPMDSQYSPHVGVSAEDGLSEQAILIPTPTCLRIRRKVLYASF</sequence>
<dbReference type="AlphaFoldDB" id="A0AAD1R091"/>
<dbReference type="EMBL" id="OW240912">
    <property type="protein sequence ID" value="CAH2221347.1"/>
    <property type="molecule type" value="Genomic_DNA"/>
</dbReference>
<gene>
    <name evidence="2" type="ORF">PECUL_23A008735</name>
</gene>
<name>A0AAD1R091_PELCU</name>
<feature type="region of interest" description="Disordered" evidence="1">
    <location>
        <begin position="106"/>
        <end position="131"/>
    </location>
</feature>
<reference evidence="2" key="1">
    <citation type="submission" date="2022-03" db="EMBL/GenBank/DDBJ databases">
        <authorList>
            <person name="Alioto T."/>
            <person name="Alioto T."/>
            <person name="Gomez Garrido J."/>
        </authorList>
    </citation>
    <scope>NUCLEOTIDE SEQUENCE</scope>
</reference>
<evidence type="ECO:0000256" key="1">
    <source>
        <dbReference type="SAM" id="MobiDB-lite"/>
    </source>
</evidence>
<feature type="compositionally biased region" description="Basic residues" evidence="1">
    <location>
        <begin position="106"/>
        <end position="116"/>
    </location>
</feature>
<evidence type="ECO:0000313" key="2">
    <source>
        <dbReference type="EMBL" id="CAH2221347.1"/>
    </source>
</evidence>
<dbReference type="Proteomes" id="UP001295444">
    <property type="component" value="Chromosome 01"/>
</dbReference>
<evidence type="ECO:0000313" key="3">
    <source>
        <dbReference type="Proteomes" id="UP001295444"/>
    </source>
</evidence>